<dbReference type="SUPFAM" id="SSF52540">
    <property type="entry name" value="P-loop containing nucleoside triphosphate hydrolases"/>
    <property type="match status" value="1"/>
</dbReference>
<protein>
    <recommendedName>
        <fullName evidence="1">CHAT domain-containing protein</fullName>
    </recommendedName>
</protein>
<comment type="caution">
    <text evidence="2">The sequence shown here is derived from an EMBL/GenBank/DDBJ whole genome shotgun (WGS) entry which is preliminary data.</text>
</comment>
<sequence length="1434" mass="161704">MSFQSSKKIGVGLSRLGRSCAVAFHQFRYIPEFHQPDQGGTLWGKHEAEWLYSSFATDYPYEQARADRIAKAIKRYARQLLDRLGLFTFIKANVISGMLVRLEIHGSNQFQAMHWEAVELAYSDRLSHSATNCLPRLIVMRVETETTAELQIPVEEASSSPQLERPFNILLVVARPSGIDDLDPLICSMALADSIKEAQARSTDHGIALDPRVEISRPGTWKAFEELLILKTEGWHRRGGQGPWYDVVHFDVHGAILRDRSYLLFLDPTGEKAHAKQASVVGKLLASCKIEFVFLNSCESAKVDGPAAACLVRTFTQVGINTAVGMSHKLTGTAAKCLVRAFYLNLFSRTAPDFFQAILAARDALQTSPERLARYNLKVQLSDSILPVVYRMSNADQPFARWNDMHDSSHAVKNTPADIDAIRSFISTEALQKPSTNLAGREFAVLDMEWALTKPIANGINNEAPPYGKIVILHGSAGVGKTTFALFLAFWWFETEMIETGFYRSQVKEHLDVIVEEMAKNDVLGVTAGSKPRLLIVDQLHACVEPLTDDPWDDHQMLQFATAIHQVMARGHHVLLVTRIKEPWSITFPSAVYHHLKPPSPYDASVLVGDILKGLRLGNPVGGSSEAKFVDCLNHIWQYNPLAMCEIWSELDYFPDSNLITSIRDFFDRVVSYQCPIFFGAGDGNFDECMDFINSFPAKGNRWREQTMLILSTLATTCGIFSQEYFKLVHLNCSLSQFGRMFDPNDGIVRAFISDVLVPSGWVEEVEEIVGVPVTYYRIQTMFLNAMRVSRQTPISDRVGGDYMAWNFTEFLIRRAATWNLSNPRYVRQTELEACNFLKAFDIDNWGTVGCYALINLLWSYDGHHPLLSKETILLPRLVELTDILKEKVAGQLIEEGHGTDNLTLLLSATLSLAEYYFMKDPSATKRYTEEALKLVVSYPSHLKMWNKVNWKRLADCVFYWTFSMLYLSRPVKPSEGFGVVLRIARLLGRKADGTEVDLKSVRPLDHEPGDPNSLEIHMSPYEQRERIRAFNDVNPYAYSVALLRHRALTGIAHYYRSLGDPRSGQWDDKANDVFAVIMCMWPRDLRTYFLKLTMDETIEFDARFACLGLANQLPFALDMVRAQQLRAAGSETEAKDRLLDIVARCYQDGYLAGEYACHINLAELAISVGNLDEALVSIDRLCVIRDSAPGGPWIRGGLVETFECCLYGSTYLQAGRLMDALCCFEKPVIKAMVPNYCDLSILKKIWERTDQDAPGVAVSLSIYLVRSGLVYLFLLPVLLNSVRGKPISREKVHELDDIAVRAIMREARRHWNLSITPFPTPKPLEIDLEIWQDTIIIDPAGLTLTKGRGLTLNQLNSLLGPLERKTSVWLESQCEQELDDAIKEGRIKEAGVEEKVDFSKLEDLIPPLKEAMDEIPDYGSWARQLVKNEQIGS</sequence>
<gene>
    <name evidence="2" type="ORF">FOXB_05040</name>
</gene>
<dbReference type="InterPro" id="IPR027417">
    <property type="entry name" value="P-loop_NTPase"/>
</dbReference>
<evidence type="ECO:0000259" key="1">
    <source>
        <dbReference type="Pfam" id="PF12770"/>
    </source>
</evidence>
<reference evidence="2" key="1">
    <citation type="journal article" date="2012" name="Mol. Plant Microbe Interact.">
        <title>A highly conserved effector in Fusarium oxysporum is required for full virulence on Arabidopsis.</title>
        <authorList>
            <person name="Thatcher L.F."/>
            <person name="Gardiner D.M."/>
            <person name="Kazan K."/>
            <person name="Manners J."/>
        </authorList>
    </citation>
    <scope>NUCLEOTIDE SEQUENCE [LARGE SCALE GENOMIC DNA]</scope>
    <source>
        <strain evidence="2">Fo5176</strain>
    </source>
</reference>
<feature type="domain" description="CHAT" evidence="1">
    <location>
        <begin position="76"/>
        <end position="371"/>
    </location>
</feature>
<dbReference type="OrthoDB" id="5104171at2759"/>
<accession>F9FF61</accession>
<name>F9FF61_FUSOF</name>
<dbReference type="Pfam" id="PF12770">
    <property type="entry name" value="CHAT"/>
    <property type="match status" value="1"/>
</dbReference>
<proteinExistence type="predicted"/>
<dbReference type="EMBL" id="AFQF01001596">
    <property type="protein sequence ID" value="EGU84447.1"/>
    <property type="molecule type" value="Genomic_DNA"/>
</dbReference>
<evidence type="ECO:0000313" key="2">
    <source>
        <dbReference type="EMBL" id="EGU84447.1"/>
    </source>
</evidence>
<dbReference type="STRING" id="660025.F9FF61"/>
<dbReference type="InterPro" id="IPR024983">
    <property type="entry name" value="CHAT_dom"/>
</dbReference>
<organism evidence="2">
    <name type="scientific">Fusarium oxysporum (strain Fo5176)</name>
    <name type="common">Fusarium vascular wilt</name>
    <dbReference type="NCBI Taxonomy" id="660025"/>
    <lineage>
        <taxon>Eukaryota</taxon>
        <taxon>Fungi</taxon>
        <taxon>Dikarya</taxon>
        <taxon>Ascomycota</taxon>
        <taxon>Pezizomycotina</taxon>
        <taxon>Sordariomycetes</taxon>
        <taxon>Hypocreomycetidae</taxon>
        <taxon>Hypocreales</taxon>
        <taxon>Nectriaceae</taxon>
        <taxon>Fusarium</taxon>
        <taxon>Fusarium oxysporum species complex</taxon>
    </lineage>
</organism>